<dbReference type="OrthoDB" id="113462at2"/>
<dbReference type="Gene3D" id="3.40.50.300">
    <property type="entry name" value="P-loop containing nucleotide triphosphate hydrolases"/>
    <property type="match status" value="1"/>
</dbReference>
<dbReference type="PIRSF" id="PIRSF009320">
    <property type="entry name" value="Nuc_binding_HP_1000"/>
    <property type="match status" value="1"/>
</dbReference>
<dbReference type="Pfam" id="PF07015">
    <property type="entry name" value="VirC1"/>
    <property type="match status" value="1"/>
</dbReference>
<comment type="caution">
    <text evidence="1">The sequence shown here is derived from an EMBL/GenBank/DDBJ whole genome shotgun (WGS) entry which is preliminary data.</text>
</comment>
<dbReference type="InterPro" id="IPR009744">
    <property type="entry name" value="VirC1"/>
</dbReference>
<keyword evidence="2" id="KW-1185">Reference proteome</keyword>
<dbReference type="InterPro" id="IPR027417">
    <property type="entry name" value="P-loop_NTPase"/>
</dbReference>
<dbReference type="PANTHER" id="PTHR13696">
    <property type="entry name" value="P-LOOP CONTAINING NUCLEOSIDE TRIPHOSPHATE HYDROLASE"/>
    <property type="match status" value="1"/>
</dbReference>
<dbReference type="CDD" id="cd02042">
    <property type="entry name" value="ParAB_family"/>
    <property type="match status" value="1"/>
</dbReference>
<dbReference type="InterPro" id="IPR050678">
    <property type="entry name" value="DNA_Partitioning_ATPase"/>
</dbReference>
<evidence type="ECO:0000313" key="2">
    <source>
        <dbReference type="Proteomes" id="UP000282971"/>
    </source>
</evidence>
<proteinExistence type="predicted"/>
<dbReference type="RefSeq" id="WP_127745578.1">
    <property type="nucleotide sequence ID" value="NZ_SACN01000003.1"/>
</dbReference>
<reference evidence="1 2" key="1">
    <citation type="submission" date="2019-01" db="EMBL/GenBank/DDBJ databases">
        <authorList>
            <person name="Chen W.-M."/>
        </authorList>
    </citation>
    <scope>NUCLEOTIDE SEQUENCE [LARGE SCALE GENOMIC DNA]</scope>
    <source>
        <strain evidence="1 2">CCP-7</strain>
    </source>
</reference>
<accession>A0A437LY44</accession>
<sequence>MPVVALASSKGGCGKSTTALILASAFTADGYTVNIIDADRSGRLMKWGSHGGLPDTLSVESADEKTLRGAIEASARKADVTIIDVEGSANMGTALAIGYADVVIVPANPSAPDVEDAVATVALIRDTAGMAKRHIPHALLWSRVPPAIRSREIAALANQVLEGGIPVVGQVIERTAYKSLFSYATTLDRLPAGEVPSLDKAKAEATEVAEAIIALIGSQNAEVAA</sequence>
<dbReference type="SUPFAM" id="SSF52540">
    <property type="entry name" value="P-loop containing nucleoside triphosphate hydrolases"/>
    <property type="match status" value="1"/>
</dbReference>
<dbReference type="EMBL" id="SACN01000003">
    <property type="protein sequence ID" value="RVT90321.1"/>
    <property type="molecule type" value="Genomic_DNA"/>
</dbReference>
<evidence type="ECO:0000313" key="1">
    <source>
        <dbReference type="EMBL" id="RVT90321.1"/>
    </source>
</evidence>
<dbReference type="PANTHER" id="PTHR13696:SF96">
    <property type="entry name" value="COBQ_COBB_MIND_PARA NUCLEOTIDE BINDING DOMAIN-CONTAINING PROTEIN"/>
    <property type="match status" value="1"/>
</dbReference>
<dbReference type="Proteomes" id="UP000282971">
    <property type="component" value="Unassembled WGS sequence"/>
</dbReference>
<protein>
    <recommendedName>
        <fullName evidence="3">ParA family protein</fullName>
    </recommendedName>
</protein>
<evidence type="ECO:0008006" key="3">
    <source>
        <dbReference type="Google" id="ProtNLM"/>
    </source>
</evidence>
<dbReference type="AlphaFoldDB" id="A0A437LY44"/>
<organism evidence="1 2">
    <name type="scientific">Sphingomonas crocodyli</name>
    <dbReference type="NCBI Taxonomy" id="1979270"/>
    <lineage>
        <taxon>Bacteria</taxon>
        <taxon>Pseudomonadati</taxon>
        <taxon>Pseudomonadota</taxon>
        <taxon>Alphaproteobacteria</taxon>
        <taxon>Sphingomonadales</taxon>
        <taxon>Sphingomonadaceae</taxon>
        <taxon>Sphingomonas</taxon>
    </lineage>
</organism>
<gene>
    <name evidence="1" type="ORF">EOD43_18805</name>
</gene>
<name>A0A437LY44_9SPHN</name>